<gene>
    <name evidence="1" type="ORF">VIBC2010_08608</name>
</gene>
<proteinExistence type="predicted"/>
<comment type="caution">
    <text evidence="1">The sequence shown here is derived from an EMBL/GenBank/DDBJ whole genome shotgun (WGS) entry which is preliminary data.</text>
</comment>
<dbReference type="AlphaFoldDB" id="E3BEH8"/>
<dbReference type="OrthoDB" id="8563970at2"/>
<dbReference type="RefSeq" id="WP_009599267.1">
    <property type="nucleotide sequence ID" value="NZ_AEIU01000002.1"/>
</dbReference>
<organism evidence="1 2">
    <name type="scientific">Vibrio caribbeanicus ATCC BAA-2122</name>
    <dbReference type="NCBI Taxonomy" id="796620"/>
    <lineage>
        <taxon>Bacteria</taxon>
        <taxon>Pseudomonadati</taxon>
        <taxon>Pseudomonadota</taxon>
        <taxon>Gammaproteobacteria</taxon>
        <taxon>Vibrionales</taxon>
        <taxon>Vibrionaceae</taxon>
        <taxon>Vibrio</taxon>
    </lineage>
</organism>
<accession>E3BEH8</accession>
<evidence type="ECO:0000313" key="1">
    <source>
        <dbReference type="EMBL" id="EFP98595.1"/>
    </source>
</evidence>
<keyword evidence="2" id="KW-1185">Reference proteome</keyword>
<reference evidence="1 2" key="1">
    <citation type="journal article" date="2012" name="Int. J. Syst. Evol. Microbiol.">
        <title>Vibrio caribbeanicus sp. nov., isolated from the marine sponge Scleritoderma cyanea.</title>
        <authorList>
            <person name="Hoffmann M."/>
            <person name="Monday S.R."/>
            <person name="Allard M.W."/>
            <person name="Strain E.A."/>
            <person name="Whittaker P."/>
            <person name="Naum M."/>
            <person name="McCarthy P.J."/>
            <person name="Lopez J.V."/>
            <person name="Fischer M."/>
            <person name="Brown E.W."/>
        </authorList>
    </citation>
    <scope>NUCLEOTIDE SEQUENCE [LARGE SCALE GENOMIC DNA]</scope>
    <source>
        <strain evidence="1 2">ATCC BAA-2122</strain>
    </source>
</reference>
<dbReference type="STRING" id="796620.VIBC2010_08608"/>
<dbReference type="Proteomes" id="UP000002943">
    <property type="component" value="Unassembled WGS sequence"/>
</dbReference>
<dbReference type="eggNOG" id="ENOG50332U8">
    <property type="taxonomic scope" value="Bacteria"/>
</dbReference>
<sequence length="87" mass="10034">MTENQTTKESQLIEIIENQIEDSNPAIVKETLIRLMMSGSSRQDTIEMMACALSLEVYDIAENDNKFNLKRYTNNLRCLPDLGFMEE</sequence>
<name>E3BEH8_9VIBR</name>
<dbReference type="EMBL" id="AEIU01000002">
    <property type="protein sequence ID" value="EFP98595.1"/>
    <property type="molecule type" value="Genomic_DNA"/>
</dbReference>
<evidence type="ECO:0000313" key="2">
    <source>
        <dbReference type="Proteomes" id="UP000002943"/>
    </source>
</evidence>
<protein>
    <submittedName>
        <fullName evidence="1">Uncharacterized protein</fullName>
    </submittedName>
</protein>